<dbReference type="Pfam" id="PF12698">
    <property type="entry name" value="ABC2_membrane_3"/>
    <property type="match status" value="1"/>
</dbReference>
<sequence>MFKQIWLKESKDIWRDKKTLWFIVLFPTLVIPALLGGVIYFSVVSMQGKFDEVLRFQVHAPPAWQSVIHEQLAGHDKLVGVESKTDGSAERIRQAVNQGSVDFVLVIPEDFEPTRAKVSDWQLYYNQADDLGQFDRIDEVLQPLFERWQDDHRQRWHLSQVQADVLTKPVRLDWVGTADKREDLGEKIGGMLPYILLLLCLMGAMMPALDIGAGEKERGTLETLLLTPVARSTIVFAKFTVIATSSLLVAFLTIASGLGWSLLLGQFFALEALVEVVSAIGLLDLTLILAMLVPISLFYAAMLLAVSIYARTYKEGQNYMAPFNFLAILPAMVAMIPGLEFSGWVPWAPIVNVTLATKELLKGTMVYWDLLPVFMTNFALALALLLFCTYWFRREQVLFR</sequence>
<keyword evidence="3 5" id="KW-1133">Transmembrane helix</keyword>
<feature type="transmembrane region" description="Helical" evidence="5">
    <location>
        <begin position="322"/>
        <end position="345"/>
    </location>
</feature>
<evidence type="ECO:0000256" key="2">
    <source>
        <dbReference type="ARBA" id="ARBA00022692"/>
    </source>
</evidence>
<dbReference type="Proteomes" id="UP001499988">
    <property type="component" value="Unassembled WGS sequence"/>
</dbReference>
<keyword evidence="2 5" id="KW-0812">Transmembrane</keyword>
<feature type="domain" description="ABC-2 type transporter transmembrane" evidence="6">
    <location>
        <begin position="18"/>
        <end position="387"/>
    </location>
</feature>
<evidence type="ECO:0000256" key="5">
    <source>
        <dbReference type="SAM" id="Phobius"/>
    </source>
</evidence>
<evidence type="ECO:0000256" key="1">
    <source>
        <dbReference type="ARBA" id="ARBA00004141"/>
    </source>
</evidence>
<gene>
    <name evidence="7" type="ORF">GCM10023333_03270</name>
</gene>
<feature type="transmembrane region" description="Helical" evidence="5">
    <location>
        <begin position="229"/>
        <end position="255"/>
    </location>
</feature>
<feature type="transmembrane region" description="Helical" evidence="5">
    <location>
        <begin position="20"/>
        <end position="41"/>
    </location>
</feature>
<dbReference type="InterPro" id="IPR013525">
    <property type="entry name" value="ABC2_TM"/>
</dbReference>
<protein>
    <submittedName>
        <fullName evidence="7">ABC transporter permease</fullName>
    </submittedName>
</protein>
<dbReference type="EMBL" id="BAABJZ010000005">
    <property type="protein sequence ID" value="GAA4873777.1"/>
    <property type="molecule type" value="Genomic_DNA"/>
</dbReference>
<dbReference type="RefSeq" id="WP_345332683.1">
    <property type="nucleotide sequence ID" value="NZ_BAABJZ010000005.1"/>
</dbReference>
<keyword evidence="4 5" id="KW-0472">Membrane</keyword>
<accession>A0ABP9EBR3</accession>
<dbReference type="PANTHER" id="PTHR43471">
    <property type="entry name" value="ABC TRANSPORTER PERMEASE"/>
    <property type="match status" value="1"/>
</dbReference>
<proteinExistence type="predicted"/>
<evidence type="ECO:0000313" key="8">
    <source>
        <dbReference type="Proteomes" id="UP001499988"/>
    </source>
</evidence>
<name>A0ABP9EBR3_9GAMM</name>
<evidence type="ECO:0000259" key="6">
    <source>
        <dbReference type="Pfam" id="PF12698"/>
    </source>
</evidence>
<comment type="caution">
    <text evidence="7">The sequence shown here is derived from an EMBL/GenBank/DDBJ whole genome shotgun (WGS) entry which is preliminary data.</text>
</comment>
<evidence type="ECO:0000313" key="7">
    <source>
        <dbReference type="EMBL" id="GAA4873777.1"/>
    </source>
</evidence>
<keyword evidence="8" id="KW-1185">Reference proteome</keyword>
<reference evidence="8" key="1">
    <citation type="journal article" date="2019" name="Int. J. Syst. Evol. Microbiol.">
        <title>The Global Catalogue of Microorganisms (GCM) 10K type strain sequencing project: providing services to taxonomists for standard genome sequencing and annotation.</title>
        <authorList>
            <consortium name="The Broad Institute Genomics Platform"/>
            <consortium name="The Broad Institute Genome Sequencing Center for Infectious Disease"/>
            <person name="Wu L."/>
            <person name="Ma J."/>
        </authorList>
    </citation>
    <scope>NUCLEOTIDE SEQUENCE [LARGE SCALE GENOMIC DNA]</scope>
    <source>
        <strain evidence="8">JCM 18401</strain>
    </source>
</reference>
<organism evidence="7 8">
    <name type="scientific">Ferrimonas pelagia</name>
    <dbReference type="NCBI Taxonomy" id="1177826"/>
    <lineage>
        <taxon>Bacteria</taxon>
        <taxon>Pseudomonadati</taxon>
        <taxon>Pseudomonadota</taxon>
        <taxon>Gammaproteobacteria</taxon>
        <taxon>Alteromonadales</taxon>
        <taxon>Ferrimonadaceae</taxon>
        <taxon>Ferrimonas</taxon>
    </lineage>
</organism>
<feature type="transmembrane region" description="Helical" evidence="5">
    <location>
        <begin position="191"/>
        <end position="209"/>
    </location>
</feature>
<feature type="transmembrane region" description="Helical" evidence="5">
    <location>
        <begin position="365"/>
        <end position="392"/>
    </location>
</feature>
<feature type="transmembrane region" description="Helical" evidence="5">
    <location>
        <begin position="288"/>
        <end position="310"/>
    </location>
</feature>
<dbReference type="PANTHER" id="PTHR43471:SF3">
    <property type="entry name" value="ABC TRANSPORTER PERMEASE PROTEIN NATB"/>
    <property type="match status" value="1"/>
</dbReference>
<evidence type="ECO:0000256" key="4">
    <source>
        <dbReference type="ARBA" id="ARBA00023136"/>
    </source>
</evidence>
<evidence type="ECO:0000256" key="3">
    <source>
        <dbReference type="ARBA" id="ARBA00022989"/>
    </source>
</evidence>
<comment type="subcellular location">
    <subcellularLocation>
        <location evidence="1">Membrane</location>
        <topology evidence="1">Multi-pass membrane protein</topology>
    </subcellularLocation>
</comment>